<dbReference type="EMBL" id="MN497414">
    <property type="protein sequence ID" value="QGH73789.1"/>
    <property type="molecule type" value="Genomic_DNA"/>
</dbReference>
<keyword evidence="2" id="KW-1185">Reference proteome</keyword>
<protein>
    <submittedName>
        <fullName evidence="1">Terminase small subunit</fullName>
    </submittedName>
</protein>
<sequence length="106" mass="11789">MVKQSASVAALEELHSALAQYFKSRLTDSMADPEDEDDFKLPLATGEVANMVTFLKHNDITAAPDDEELSGLKDEFAKDLEAQRIAKANKLLEAADEDSEVYEWLK</sequence>
<name>A0A5Q2WA39_9CAUD</name>
<proteinExistence type="predicted"/>
<dbReference type="Pfam" id="PF11123">
    <property type="entry name" value="DNA_Packaging_2"/>
    <property type="match status" value="1"/>
</dbReference>
<dbReference type="InterPro" id="IPR024345">
    <property type="entry name" value="DNA_matur_Phage_T7-like"/>
</dbReference>
<reference evidence="1 2" key="1">
    <citation type="submission" date="2019-09" db="EMBL/GenBank/DDBJ databases">
        <authorList>
            <person name="Cui H."/>
            <person name="Cong C."/>
            <person name="Xu Y."/>
            <person name="Wang L."/>
            <person name="Li X."/>
            <person name="Zhang J."/>
        </authorList>
    </citation>
    <scope>NUCLEOTIDE SEQUENCE [LARGE SCALE GENOMIC DNA]</scope>
</reference>
<evidence type="ECO:0000313" key="1">
    <source>
        <dbReference type="EMBL" id="QGH73789.1"/>
    </source>
</evidence>
<accession>A0A5Q2WA39</accession>
<organism evidence="1 2">
    <name type="scientific">Vibrio phage vB_VhaP_VH-5</name>
    <dbReference type="NCBI Taxonomy" id="2660694"/>
    <lineage>
        <taxon>Viruses</taxon>
        <taxon>Duplodnaviria</taxon>
        <taxon>Heunggongvirae</taxon>
        <taxon>Uroviricota</taxon>
        <taxon>Caudoviricetes</taxon>
        <taxon>Autographivirales</taxon>
        <taxon>Autoscriptoviridae</taxon>
        <taxon>Linggongvirus</taxon>
        <taxon>Linggongvirus VH5</taxon>
    </lineage>
</organism>
<dbReference type="Proteomes" id="UP000396795">
    <property type="component" value="Segment"/>
</dbReference>
<evidence type="ECO:0000313" key="2">
    <source>
        <dbReference type="Proteomes" id="UP000396795"/>
    </source>
</evidence>